<name>A0A3E0HET2_9PSEU</name>
<organism evidence="1 2">
    <name type="scientific">Kutzneria buriramensis</name>
    <dbReference type="NCBI Taxonomy" id="1045776"/>
    <lineage>
        <taxon>Bacteria</taxon>
        <taxon>Bacillati</taxon>
        <taxon>Actinomycetota</taxon>
        <taxon>Actinomycetes</taxon>
        <taxon>Pseudonocardiales</taxon>
        <taxon>Pseudonocardiaceae</taxon>
        <taxon>Kutzneria</taxon>
    </lineage>
</organism>
<dbReference type="RefSeq" id="WP_116177152.1">
    <property type="nucleotide sequence ID" value="NZ_CP144375.1"/>
</dbReference>
<dbReference type="OrthoDB" id="470767at2"/>
<evidence type="ECO:0000313" key="1">
    <source>
        <dbReference type="EMBL" id="REH43720.1"/>
    </source>
</evidence>
<comment type="caution">
    <text evidence="1">The sequence shown here is derived from an EMBL/GenBank/DDBJ whole genome shotgun (WGS) entry which is preliminary data.</text>
</comment>
<dbReference type="AlphaFoldDB" id="A0A3E0HET2"/>
<keyword evidence="2" id="KW-1185">Reference proteome</keyword>
<sequence>MGHWGYEYCQVYLRGPVPAVADLPSAPGVAVEPHHNNRRLERLGDDFPNWPTLVDVYADGQEGQQAIVGLVTALLRQMWAAGVPAVAACDFEDELPEPEW</sequence>
<proteinExistence type="predicted"/>
<gene>
    <name evidence="1" type="ORF">BCF44_109263</name>
</gene>
<dbReference type="Proteomes" id="UP000256269">
    <property type="component" value="Unassembled WGS sequence"/>
</dbReference>
<reference evidence="1 2" key="1">
    <citation type="submission" date="2018-08" db="EMBL/GenBank/DDBJ databases">
        <title>Genomic Encyclopedia of Archaeal and Bacterial Type Strains, Phase II (KMG-II): from individual species to whole genera.</title>
        <authorList>
            <person name="Goeker M."/>
        </authorList>
    </citation>
    <scope>NUCLEOTIDE SEQUENCE [LARGE SCALE GENOMIC DNA]</scope>
    <source>
        <strain evidence="1 2">DSM 45791</strain>
    </source>
</reference>
<evidence type="ECO:0000313" key="2">
    <source>
        <dbReference type="Proteomes" id="UP000256269"/>
    </source>
</evidence>
<accession>A0A3E0HET2</accession>
<dbReference type="EMBL" id="QUNO01000009">
    <property type="protein sequence ID" value="REH43720.1"/>
    <property type="molecule type" value="Genomic_DNA"/>
</dbReference>
<protein>
    <submittedName>
        <fullName evidence="1">Uncharacterized protein</fullName>
    </submittedName>
</protein>